<reference evidence="2 3" key="1">
    <citation type="submission" date="2018-06" db="EMBL/GenBank/DDBJ databases">
        <title>Comparative genomics reveals the genomic features of Rhizophagus irregularis, R. cerebriforme, R. diaphanum and Gigaspora rosea, and their symbiotic lifestyle signature.</title>
        <authorList>
            <person name="Morin E."/>
            <person name="San Clemente H."/>
            <person name="Chen E.C.H."/>
            <person name="De La Providencia I."/>
            <person name="Hainaut M."/>
            <person name="Kuo A."/>
            <person name="Kohler A."/>
            <person name="Murat C."/>
            <person name="Tang N."/>
            <person name="Roy S."/>
            <person name="Loubradou J."/>
            <person name="Henrissat B."/>
            <person name="Grigoriev I.V."/>
            <person name="Corradi N."/>
            <person name="Roux C."/>
            <person name="Martin F.M."/>
        </authorList>
    </citation>
    <scope>NUCLEOTIDE SEQUENCE [LARGE SCALE GENOMIC DNA]</scope>
    <source>
        <strain evidence="2 3">DAOM 227022</strain>
    </source>
</reference>
<protein>
    <submittedName>
        <fullName evidence="2">Uncharacterized protein</fullName>
    </submittedName>
</protein>
<proteinExistence type="predicted"/>
<keyword evidence="1" id="KW-1133">Transmembrane helix</keyword>
<name>A0A397TA47_9GLOM</name>
<keyword evidence="1" id="KW-0812">Transmembrane</keyword>
<dbReference type="OrthoDB" id="2411172at2759"/>
<keyword evidence="1" id="KW-0472">Membrane</keyword>
<feature type="transmembrane region" description="Helical" evidence="1">
    <location>
        <begin position="30"/>
        <end position="52"/>
    </location>
</feature>
<evidence type="ECO:0000256" key="1">
    <source>
        <dbReference type="SAM" id="Phobius"/>
    </source>
</evidence>
<accession>A0A397TA47</accession>
<dbReference type="AlphaFoldDB" id="A0A397TA47"/>
<dbReference type="Proteomes" id="UP000265703">
    <property type="component" value="Unassembled WGS sequence"/>
</dbReference>
<keyword evidence="3" id="KW-1185">Reference proteome</keyword>
<sequence length="153" mass="17114">MYVEDASDSEYQLWPVMKDPNVSTYTDPNIIATATAFNAAYSYLMLLLQNAWRCDGQKKKTLVIGGMPALMHGVLKPIATFLAGMCPEFGSLIRIIDINIIITCKYNKKLPSLPTQTRELLLAIMNSLVSPIRNSNCLQLFKQLLKPFLIATD</sequence>
<evidence type="ECO:0000313" key="3">
    <source>
        <dbReference type="Proteomes" id="UP000265703"/>
    </source>
</evidence>
<evidence type="ECO:0000313" key="2">
    <source>
        <dbReference type="EMBL" id="RIA93127.1"/>
    </source>
</evidence>
<gene>
    <name evidence="2" type="ORF">C1645_29778</name>
</gene>
<comment type="caution">
    <text evidence="2">The sequence shown here is derived from an EMBL/GenBank/DDBJ whole genome shotgun (WGS) entry which is preliminary data.</text>
</comment>
<organism evidence="2 3">
    <name type="scientific">Glomus cerebriforme</name>
    <dbReference type="NCBI Taxonomy" id="658196"/>
    <lineage>
        <taxon>Eukaryota</taxon>
        <taxon>Fungi</taxon>
        <taxon>Fungi incertae sedis</taxon>
        <taxon>Mucoromycota</taxon>
        <taxon>Glomeromycotina</taxon>
        <taxon>Glomeromycetes</taxon>
        <taxon>Glomerales</taxon>
        <taxon>Glomeraceae</taxon>
        <taxon>Glomus</taxon>
    </lineage>
</organism>
<dbReference type="EMBL" id="QKYT01000110">
    <property type="protein sequence ID" value="RIA93127.1"/>
    <property type="molecule type" value="Genomic_DNA"/>
</dbReference>
<dbReference type="STRING" id="658196.A0A397TA47"/>